<name>A0A6P5GZM2_ANACO</name>
<accession>A0A6P5GZM2</accession>
<dbReference type="Pfam" id="PF03004">
    <property type="entry name" value="Transposase_24"/>
    <property type="match status" value="1"/>
</dbReference>
<protein>
    <submittedName>
        <fullName evidence="2">Uncharacterized protein LOC109727533</fullName>
    </submittedName>
</protein>
<reference evidence="1" key="1">
    <citation type="journal article" date="2015" name="Nat. Genet.">
        <title>The pineapple genome and the evolution of CAM photosynthesis.</title>
        <authorList>
            <person name="Ming R."/>
            <person name="VanBuren R."/>
            <person name="Wai C.M."/>
            <person name="Tang H."/>
            <person name="Schatz M.C."/>
            <person name="Bowers J.E."/>
            <person name="Lyons E."/>
            <person name="Wang M.L."/>
            <person name="Chen J."/>
            <person name="Biggers E."/>
            <person name="Zhang J."/>
            <person name="Huang L."/>
            <person name="Zhang L."/>
            <person name="Miao W."/>
            <person name="Zhang J."/>
            <person name="Ye Z."/>
            <person name="Miao C."/>
            <person name="Lin Z."/>
            <person name="Wang H."/>
            <person name="Zhou H."/>
            <person name="Yim W.C."/>
            <person name="Priest H.D."/>
            <person name="Zheng C."/>
            <person name="Woodhouse M."/>
            <person name="Edger P.P."/>
            <person name="Guyot R."/>
            <person name="Guo H.B."/>
            <person name="Guo H."/>
            <person name="Zheng G."/>
            <person name="Singh R."/>
            <person name="Sharma A."/>
            <person name="Min X."/>
            <person name="Zheng Y."/>
            <person name="Lee H."/>
            <person name="Gurtowski J."/>
            <person name="Sedlazeck F.J."/>
            <person name="Harkess A."/>
            <person name="McKain M.R."/>
            <person name="Liao Z."/>
            <person name="Fang J."/>
            <person name="Liu J."/>
            <person name="Zhang X."/>
            <person name="Zhang Q."/>
            <person name="Hu W."/>
            <person name="Qin Y."/>
            <person name="Wang K."/>
            <person name="Chen L.Y."/>
            <person name="Shirley N."/>
            <person name="Lin Y.R."/>
            <person name="Liu L.Y."/>
            <person name="Hernandez A.G."/>
            <person name="Wright C.L."/>
            <person name="Bulone V."/>
            <person name="Tuskan G.A."/>
            <person name="Heath K."/>
            <person name="Zee F."/>
            <person name="Moore P.H."/>
            <person name="Sunkar R."/>
            <person name="Leebens-Mack J.H."/>
            <person name="Mockler T."/>
            <person name="Bennetzen J.L."/>
            <person name="Freeling M."/>
            <person name="Sankoff D."/>
            <person name="Paterson A.H."/>
            <person name="Zhu X."/>
            <person name="Yang X."/>
            <person name="Smith J.A."/>
            <person name="Cushman J.C."/>
            <person name="Paull R.E."/>
            <person name="Yu Q."/>
        </authorList>
    </citation>
    <scope>NUCLEOTIDE SEQUENCE [LARGE SCALE GENOMIC DNA]</scope>
    <source>
        <strain evidence="1">cv. F153</strain>
    </source>
</reference>
<organism evidence="1 2">
    <name type="scientific">Ananas comosus</name>
    <name type="common">Pineapple</name>
    <name type="synonym">Ananas ananas</name>
    <dbReference type="NCBI Taxonomy" id="4615"/>
    <lineage>
        <taxon>Eukaryota</taxon>
        <taxon>Viridiplantae</taxon>
        <taxon>Streptophyta</taxon>
        <taxon>Embryophyta</taxon>
        <taxon>Tracheophyta</taxon>
        <taxon>Spermatophyta</taxon>
        <taxon>Magnoliopsida</taxon>
        <taxon>Liliopsida</taxon>
        <taxon>Poales</taxon>
        <taxon>Bromeliaceae</taxon>
        <taxon>Bromelioideae</taxon>
        <taxon>Ananas</taxon>
    </lineage>
</organism>
<dbReference type="RefSeq" id="XP_020113264.1">
    <property type="nucleotide sequence ID" value="XM_020257675.1"/>
</dbReference>
<dbReference type="PANTHER" id="PTHR33499">
    <property type="entry name" value="OS12G0282400 PROTEIN-RELATED"/>
    <property type="match status" value="1"/>
</dbReference>
<gene>
    <name evidence="2" type="primary">LOC109727533</name>
</gene>
<sequence length="141" mass="16835">MWAAVLDKFQNKDMETYQDVTLEHMNELWNKWRGDLHRKFIKPCENMQEALKIVPEGVHREDWEWLVKEHFFSEKFLAASKRNSENRAKLSMPHRTGSKPFRQIIYKKGGKDGNPPSLATIFFETRKKVDNLKEIIQTRNM</sequence>
<dbReference type="OrthoDB" id="1302053at2759"/>
<dbReference type="Proteomes" id="UP000515123">
    <property type="component" value="Linkage group 22"/>
</dbReference>
<dbReference type="PANTHER" id="PTHR33499:SF40">
    <property type="entry name" value="TRANSPOSASE-ASSOCIATED DOMAIN-CONTAINING PROTEIN"/>
    <property type="match status" value="1"/>
</dbReference>
<keyword evidence="1" id="KW-1185">Reference proteome</keyword>
<evidence type="ECO:0000313" key="1">
    <source>
        <dbReference type="Proteomes" id="UP000515123"/>
    </source>
</evidence>
<dbReference type="InterPro" id="IPR004252">
    <property type="entry name" value="Probable_transposase_24"/>
</dbReference>
<reference evidence="2" key="2">
    <citation type="submission" date="2025-08" db="UniProtKB">
        <authorList>
            <consortium name="RefSeq"/>
        </authorList>
    </citation>
    <scope>IDENTIFICATION</scope>
    <source>
        <tissue evidence="2">Leaf</tissue>
    </source>
</reference>
<dbReference type="AlphaFoldDB" id="A0A6P5GZM2"/>
<evidence type="ECO:0000313" key="2">
    <source>
        <dbReference type="RefSeq" id="XP_020113264.1"/>
    </source>
</evidence>
<proteinExistence type="predicted"/>
<dbReference type="GeneID" id="109727533"/>